<keyword evidence="3" id="KW-0489">Methyltransferase</keyword>
<keyword evidence="3" id="KW-0808">Transferase</keyword>
<feature type="region of interest" description="Disordered" evidence="2">
    <location>
        <begin position="247"/>
        <end position="266"/>
    </location>
</feature>
<dbReference type="Pfam" id="PF05063">
    <property type="entry name" value="MT-A70"/>
    <property type="match status" value="1"/>
</dbReference>
<dbReference type="GO" id="GO:0008168">
    <property type="term" value="F:methyltransferase activity"/>
    <property type="evidence" value="ECO:0007669"/>
    <property type="project" value="UniProtKB-KW"/>
</dbReference>
<name>A0A6A4QRC4_LUPAL</name>
<evidence type="ECO:0000256" key="2">
    <source>
        <dbReference type="SAM" id="MobiDB-lite"/>
    </source>
</evidence>
<dbReference type="SUPFAM" id="SSF53335">
    <property type="entry name" value="S-adenosyl-L-methionine-dependent methyltransferases"/>
    <property type="match status" value="1"/>
</dbReference>
<dbReference type="PROSITE" id="PS51143">
    <property type="entry name" value="MT_A70"/>
    <property type="match status" value="1"/>
</dbReference>
<accession>A0A6A4QRC4</accession>
<comment type="similarity">
    <text evidence="1">Belongs to the MT-A70-like family.</text>
</comment>
<keyword evidence="4" id="KW-1185">Reference proteome</keyword>
<dbReference type="GO" id="GO:0005634">
    <property type="term" value="C:nucleus"/>
    <property type="evidence" value="ECO:0007669"/>
    <property type="project" value="TreeGrafter"/>
</dbReference>
<comment type="caution">
    <text evidence="3">The sequence shown here is derived from an EMBL/GenBank/DDBJ whole genome shotgun (WGS) entry which is preliminary data.</text>
</comment>
<dbReference type="EMBL" id="WOCE01000004">
    <property type="protein sequence ID" value="KAE9615806.1"/>
    <property type="molecule type" value="Genomic_DNA"/>
</dbReference>
<feature type="compositionally biased region" description="Low complexity" evidence="2">
    <location>
        <begin position="247"/>
        <end position="256"/>
    </location>
</feature>
<dbReference type="AlphaFoldDB" id="A0A6A4QRC4"/>
<dbReference type="Proteomes" id="UP000447434">
    <property type="component" value="Chromosome 4"/>
</dbReference>
<evidence type="ECO:0000313" key="3">
    <source>
        <dbReference type="EMBL" id="KAE9615806.1"/>
    </source>
</evidence>
<evidence type="ECO:0000313" key="4">
    <source>
        <dbReference type="Proteomes" id="UP000447434"/>
    </source>
</evidence>
<dbReference type="InterPro" id="IPR029063">
    <property type="entry name" value="SAM-dependent_MTases_sf"/>
</dbReference>
<dbReference type="OrthoDB" id="10262526at2759"/>
<reference evidence="4" key="1">
    <citation type="journal article" date="2020" name="Nat. Commun.">
        <title>Genome sequence of the cluster root forming white lupin.</title>
        <authorList>
            <person name="Hufnagel B."/>
            <person name="Marques A."/>
            <person name="Soriano A."/>
            <person name="Marques L."/>
            <person name="Divol F."/>
            <person name="Doumas P."/>
            <person name="Sallet E."/>
            <person name="Mancinotti D."/>
            <person name="Carrere S."/>
            <person name="Marande W."/>
            <person name="Arribat S."/>
            <person name="Keller J."/>
            <person name="Huneau C."/>
            <person name="Blein T."/>
            <person name="Aime D."/>
            <person name="Laguerre M."/>
            <person name="Taylor J."/>
            <person name="Schubert V."/>
            <person name="Nelson M."/>
            <person name="Geu-Flores F."/>
            <person name="Crespi M."/>
            <person name="Gallardo-Guerrero K."/>
            <person name="Delaux P.-M."/>
            <person name="Salse J."/>
            <person name="Berges H."/>
            <person name="Guyot R."/>
            <person name="Gouzy J."/>
            <person name="Peret B."/>
        </authorList>
    </citation>
    <scope>NUCLEOTIDE SEQUENCE [LARGE SCALE GENOMIC DNA]</scope>
    <source>
        <strain evidence="4">cv. Amiga</strain>
    </source>
</reference>
<organism evidence="3 4">
    <name type="scientific">Lupinus albus</name>
    <name type="common">White lupine</name>
    <name type="synonym">Lupinus termis</name>
    <dbReference type="NCBI Taxonomy" id="3870"/>
    <lineage>
        <taxon>Eukaryota</taxon>
        <taxon>Viridiplantae</taxon>
        <taxon>Streptophyta</taxon>
        <taxon>Embryophyta</taxon>
        <taxon>Tracheophyta</taxon>
        <taxon>Spermatophyta</taxon>
        <taxon>Magnoliopsida</taxon>
        <taxon>eudicotyledons</taxon>
        <taxon>Gunneridae</taxon>
        <taxon>Pentapetalae</taxon>
        <taxon>rosids</taxon>
        <taxon>fabids</taxon>
        <taxon>Fabales</taxon>
        <taxon>Fabaceae</taxon>
        <taxon>Papilionoideae</taxon>
        <taxon>50 kb inversion clade</taxon>
        <taxon>genistoids sensu lato</taxon>
        <taxon>core genistoids</taxon>
        <taxon>Genisteae</taxon>
        <taxon>Lupinus</taxon>
    </lineage>
</organism>
<dbReference type="PANTHER" id="PTHR12829:SF2">
    <property type="entry name" value="N6-ADENOSINE-METHYLTRANSFERASE MT-A70-LIKE"/>
    <property type="match status" value="1"/>
</dbReference>
<dbReference type="PANTHER" id="PTHR12829">
    <property type="entry name" value="N6-ADENOSINE-METHYLTRANSFERASE"/>
    <property type="match status" value="1"/>
</dbReference>
<gene>
    <name evidence="3" type="ORF">Lalb_Chr04g0259181</name>
</gene>
<dbReference type="GO" id="GO:0032259">
    <property type="term" value="P:methylation"/>
    <property type="evidence" value="ECO:0007669"/>
    <property type="project" value="UniProtKB-KW"/>
</dbReference>
<dbReference type="InterPro" id="IPR007757">
    <property type="entry name" value="MT-A70-like"/>
</dbReference>
<feature type="region of interest" description="Disordered" evidence="2">
    <location>
        <begin position="734"/>
        <end position="762"/>
    </location>
</feature>
<evidence type="ECO:0000256" key="1">
    <source>
        <dbReference type="PROSITE-ProRule" id="PRU00489"/>
    </source>
</evidence>
<dbReference type="GO" id="GO:0036396">
    <property type="term" value="C:RNA N6-methyladenosine methyltransferase complex"/>
    <property type="evidence" value="ECO:0007669"/>
    <property type="project" value="TreeGrafter"/>
</dbReference>
<sequence>MERQSNGEEDGIAVIKDKRQQLEGRIESQHNVHMEMLASIQTVIPNLVSSLDLSLKVMSSFNRRPFAPTPPLPLPDLKLIPKKHVELTHRPNNIETCADGSIEADMTNPKSQKIEMSQDSNRVGQMESENVSPLAVVRTMIAVCLLGRVPFSPIDSSTVLRKLENDQTVTQVEKFALQELGGDSGATLAVEIALRSMAKDNCGVELDEFVVSGRARIMVLSIDRTRLLRELPENAQYQQLESSFGDGNANQNQGQQITTSDTNVNGGLLGMGRPVLRQMSDMWMPHGDPHMSGMQPMFPGGPRGAPRMMGMMGTHRGIGISSMQRFPMGPNAAGSNPNSIPQKPRTFEDDMKDVEALLNKKSFREMQKSKTGEELLDLIHRPTAKETAVAAKFKTKGGSQVKQYCDLLTKEDCRRQSGSFIACDKVHFRRIIAPHTDTNLGDCSFLDTCRHMKTCKYVHYEYDPTPDVPSAVMGAPPPPKPLRPQRAEYCSEVELGEPQWINCDIRNFRMDILGQFGVIMADPPWDIHMELPYGTMADDEMRTLNVPALQTDGLIFLWVTGRAMELGRECLEHWGYKRVEEIIWVKTNQLQRIIRTGRTGHWLNHSKEHCLVGIKGNPEVNRNIDTDVIVAEVRETSRKPDEMYPLLERISPRTRKLELFARMHNTHAGWMSLGNQLSGARLVDEGLRARFKAAYPDIEVQPASPPRASSIMEVDSNVAAQTRSPFSVTDLKPTATQLAEPAAPETSHASEEKPMSFDVDMS</sequence>
<protein>
    <submittedName>
        <fullName evidence="3">Putative mRNA (2'-O-methyladenosine-N(6)-)-methyltransferase</fullName>
    </submittedName>
</protein>
<proteinExistence type="inferred from homology"/>